<dbReference type="AlphaFoldDB" id="A0A5B7JUJ5"/>
<comment type="caution">
    <text evidence="1">The sequence shown here is derived from an EMBL/GenBank/DDBJ whole genome shotgun (WGS) entry which is preliminary data.</text>
</comment>
<evidence type="ECO:0000313" key="1">
    <source>
        <dbReference type="EMBL" id="MPC98215.1"/>
    </source>
</evidence>
<keyword evidence="2" id="KW-1185">Reference proteome</keyword>
<gene>
    <name evidence="1" type="ORF">E2C01_093572</name>
</gene>
<dbReference type="EMBL" id="VSRR010113074">
    <property type="protein sequence ID" value="MPC98215.1"/>
    <property type="molecule type" value="Genomic_DNA"/>
</dbReference>
<dbReference type="Proteomes" id="UP000324222">
    <property type="component" value="Unassembled WGS sequence"/>
</dbReference>
<sequence length="45" mass="5425">MKRLLSRRSQRIRRGSSMVMAHLRSISKRIGRLHCKPPRKRKQAR</sequence>
<reference evidence="1 2" key="1">
    <citation type="submission" date="2019-05" db="EMBL/GenBank/DDBJ databases">
        <title>Another draft genome of Portunus trituberculatus and its Hox gene families provides insights of decapod evolution.</title>
        <authorList>
            <person name="Jeong J.-H."/>
            <person name="Song I."/>
            <person name="Kim S."/>
            <person name="Choi T."/>
            <person name="Kim D."/>
            <person name="Ryu S."/>
            <person name="Kim W."/>
        </authorList>
    </citation>
    <scope>NUCLEOTIDE SEQUENCE [LARGE SCALE GENOMIC DNA]</scope>
    <source>
        <tissue evidence="1">Muscle</tissue>
    </source>
</reference>
<organism evidence="1 2">
    <name type="scientific">Portunus trituberculatus</name>
    <name type="common">Swimming crab</name>
    <name type="synonym">Neptunus trituberculatus</name>
    <dbReference type="NCBI Taxonomy" id="210409"/>
    <lineage>
        <taxon>Eukaryota</taxon>
        <taxon>Metazoa</taxon>
        <taxon>Ecdysozoa</taxon>
        <taxon>Arthropoda</taxon>
        <taxon>Crustacea</taxon>
        <taxon>Multicrustacea</taxon>
        <taxon>Malacostraca</taxon>
        <taxon>Eumalacostraca</taxon>
        <taxon>Eucarida</taxon>
        <taxon>Decapoda</taxon>
        <taxon>Pleocyemata</taxon>
        <taxon>Brachyura</taxon>
        <taxon>Eubrachyura</taxon>
        <taxon>Portunoidea</taxon>
        <taxon>Portunidae</taxon>
        <taxon>Portuninae</taxon>
        <taxon>Portunus</taxon>
    </lineage>
</organism>
<protein>
    <submittedName>
        <fullName evidence="1">Uncharacterized protein</fullName>
    </submittedName>
</protein>
<evidence type="ECO:0000313" key="2">
    <source>
        <dbReference type="Proteomes" id="UP000324222"/>
    </source>
</evidence>
<accession>A0A5B7JUJ5</accession>
<name>A0A5B7JUJ5_PORTR</name>
<proteinExistence type="predicted"/>